<sequence length="131" mass="14778">MTVLLHSSFCNIYSAQVKGPWTSFTRQMFSKLCLQDGKALVRVKTFSISRVYAINFQNIDALPPKFMGLEVPHFIEQVEKNSKLSLTVGDEVLALSYGGVYADYTTLSTHVLIYNHIIYLGKKLHGFQDLA</sequence>
<gene>
    <name evidence="1" type="ORF">M419DRAFT_39135</name>
</gene>
<accession>A0A024S0C7</accession>
<protein>
    <recommendedName>
        <fullName evidence="3">GroES-like protein</fullName>
    </recommendedName>
</protein>
<organism evidence="1 2">
    <name type="scientific">Hypocrea jecorina (strain ATCC 56765 / BCRC 32924 / NRRL 11460 / Rut C-30)</name>
    <name type="common">Trichoderma reesei</name>
    <dbReference type="NCBI Taxonomy" id="1344414"/>
    <lineage>
        <taxon>Eukaryota</taxon>
        <taxon>Fungi</taxon>
        <taxon>Dikarya</taxon>
        <taxon>Ascomycota</taxon>
        <taxon>Pezizomycotina</taxon>
        <taxon>Sordariomycetes</taxon>
        <taxon>Hypocreomycetidae</taxon>
        <taxon>Hypocreales</taxon>
        <taxon>Hypocreaceae</taxon>
        <taxon>Trichoderma</taxon>
    </lineage>
</organism>
<dbReference type="AlphaFoldDB" id="A0A024S0C7"/>
<evidence type="ECO:0000313" key="2">
    <source>
        <dbReference type="Proteomes" id="UP000024376"/>
    </source>
</evidence>
<dbReference type="KEGG" id="trr:M419DRAFT_39135"/>
<name>A0A024S0C7_HYPJR</name>
<dbReference type="EMBL" id="KI911168">
    <property type="protein sequence ID" value="ETR97661.1"/>
    <property type="molecule type" value="Genomic_DNA"/>
</dbReference>
<evidence type="ECO:0008006" key="3">
    <source>
        <dbReference type="Google" id="ProtNLM"/>
    </source>
</evidence>
<dbReference type="SUPFAM" id="SSF50129">
    <property type="entry name" value="GroES-like"/>
    <property type="match status" value="1"/>
</dbReference>
<evidence type="ECO:0000313" key="1">
    <source>
        <dbReference type="EMBL" id="ETR97661.1"/>
    </source>
</evidence>
<reference evidence="2" key="1">
    <citation type="journal article" date="2013" name="Ind. Biotechnol.">
        <title>Comparative genomics analysis of Trichoderma reesei strains.</title>
        <authorList>
            <person name="Koike H."/>
            <person name="Aerts A."/>
            <person name="LaButti K."/>
            <person name="Grigoriev I.V."/>
            <person name="Baker S.E."/>
        </authorList>
    </citation>
    <scope>NUCLEOTIDE SEQUENCE [LARGE SCALE GENOMIC DNA]</scope>
    <source>
        <strain evidence="2">ATCC 56765 / BCRC 32924 / NRRL 11460 / Rut C-30</strain>
    </source>
</reference>
<dbReference type="Proteomes" id="UP000024376">
    <property type="component" value="Unassembled WGS sequence"/>
</dbReference>
<dbReference type="Gene3D" id="3.90.180.10">
    <property type="entry name" value="Medium-chain alcohol dehydrogenases, catalytic domain"/>
    <property type="match status" value="1"/>
</dbReference>
<dbReference type="HOGENOM" id="CLU_1927914_0_0_1"/>
<dbReference type="InterPro" id="IPR011032">
    <property type="entry name" value="GroES-like_sf"/>
</dbReference>
<proteinExistence type="predicted"/>